<protein>
    <submittedName>
        <fullName evidence="1">Uncharacterized protein</fullName>
    </submittedName>
</protein>
<name>A0A484LCB1_9ASTE</name>
<evidence type="ECO:0000313" key="2">
    <source>
        <dbReference type="Proteomes" id="UP000595140"/>
    </source>
</evidence>
<accession>A0A484LCB1</accession>
<organism evidence="1 2">
    <name type="scientific">Cuscuta campestris</name>
    <dbReference type="NCBI Taxonomy" id="132261"/>
    <lineage>
        <taxon>Eukaryota</taxon>
        <taxon>Viridiplantae</taxon>
        <taxon>Streptophyta</taxon>
        <taxon>Embryophyta</taxon>
        <taxon>Tracheophyta</taxon>
        <taxon>Spermatophyta</taxon>
        <taxon>Magnoliopsida</taxon>
        <taxon>eudicotyledons</taxon>
        <taxon>Gunneridae</taxon>
        <taxon>Pentapetalae</taxon>
        <taxon>asterids</taxon>
        <taxon>lamiids</taxon>
        <taxon>Solanales</taxon>
        <taxon>Convolvulaceae</taxon>
        <taxon>Cuscuteae</taxon>
        <taxon>Cuscuta</taxon>
        <taxon>Cuscuta subgen. Grammica</taxon>
        <taxon>Cuscuta sect. Cleistogrammica</taxon>
    </lineage>
</organism>
<dbReference type="Proteomes" id="UP000595140">
    <property type="component" value="Unassembled WGS sequence"/>
</dbReference>
<proteinExistence type="predicted"/>
<evidence type="ECO:0000313" key="1">
    <source>
        <dbReference type="EMBL" id="VFQ73728.1"/>
    </source>
</evidence>
<dbReference type="EMBL" id="OOIL02001249">
    <property type="protein sequence ID" value="VFQ73728.1"/>
    <property type="molecule type" value="Genomic_DNA"/>
</dbReference>
<gene>
    <name evidence="1" type="ORF">CCAM_LOCUS15504</name>
</gene>
<reference evidence="1 2" key="1">
    <citation type="submission" date="2018-04" db="EMBL/GenBank/DDBJ databases">
        <authorList>
            <person name="Vogel A."/>
        </authorList>
    </citation>
    <scope>NUCLEOTIDE SEQUENCE [LARGE SCALE GENOMIC DNA]</scope>
</reference>
<keyword evidence="2" id="KW-1185">Reference proteome</keyword>
<dbReference type="AlphaFoldDB" id="A0A484LCB1"/>
<sequence length="79" mass="8700">MSDTEIILSEPYGDEAKALRYRQRVKRLSKGTCITSGRWCNDEESCVDKDEGEEGCSGGGIEGNRARSLEAHESISIFA</sequence>